<name>A0A0F9KYF3_9ZZZZ</name>
<reference evidence="1" key="1">
    <citation type="journal article" date="2015" name="Nature">
        <title>Complex archaea that bridge the gap between prokaryotes and eukaryotes.</title>
        <authorList>
            <person name="Spang A."/>
            <person name="Saw J.H."/>
            <person name="Jorgensen S.L."/>
            <person name="Zaremba-Niedzwiedzka K."/>
            <person name="Martijn J."/>
            <person name="Lind A.E."/>
            <person name="van Eijk R."/>
            <person name="Schleper C."/>
            <person name="Guy L."/>
            <person name="Ettema T.J."/>
        </authorList>
    </citation>
    <scope>NUCLEOTIDE SEQUENCE</scope>
</reference>
<gene>
    <name evidence="1" type="ORF">LCGC14_1644840</name>
</gene>
<protein>
    <submittedName>
        <fullName evidence="1">Uncharacterized protein</fullName>
    </submittedName>
</protein>
<accession>A0A0F9KYF3</accession>
<proteinExistence type="predicted"/>
<sequence>MGFLDFLFGKEPSIETQTLPTLTPEQQKALNQLLPQLSGAEPRRFGGDVNVEASDLSQFSLAGLEDRALALSDPNRESDIFNASTDTLLKLLDFEGQQAGVNDFFNTNIRDPALESFREEVLPNISRSFGGSNFFGSERQGADQRAQEELIDSLTRSRSDINFRSDQANRDRALQALGLSSQVSGAKTNELLSLLQAGETQTGLAERNVGREFQQFLAEAGLDDTQIQQLLAAIGVPGIENIVTALPGSEGFITQFLAAAAGAPRTTNIGGG</sequence>
<dbReference type="AlphaFoldDB" id="A0A0F9KYF3"/>
<evidence type="ECO:0000313" key="1">
    <source>
        <dbReference type="EMBL" id="KKM20500.1"/>
    </source>
</evidence>
<organism evidence="1">
    <name type="scientific">marine sediment metagenome</name>
    <dbReference type="NCBI Taxonomy" id="412755"/>
    <lineage>
        <taxon>unclassified sequences</taxon>
        <taxon>metagenomes</taxon>
        <taxon>ecological metagenomes</taxon>
    </lineage>
</organism>
<dbReference type="EMBL" id="LAZR01013754">
    <property type="protein sequence ID" value="KKM20500.1"/>
    <property type="molecule type" value="Genomic_DNA"/>
</dbReference>
<comment type="caution">
    <text evidence="1">The sequence shown here is derived from an EMBL/GenBank/DDBJ whole genome shotgun (WGS) entry which is preliminary data.</text>
</comment>